<dbReference type="Pfam" id="PF20147">
    <property type="entry name" value="Crinkler"/>
    <property type="match status" value="1"/>
</dbReference>
<evidence type="ECO:0000256" key="4">
    <source>
        <dbReference type="SAM" id="SignalP"/>
    </source>
</evidence>
<dbReference type="OrthoDB" id="92405at2759"/>
<dbReference type="Proteomes" id="UP000198211">
    <property type="component" value="Unassembled WGS sequence"/>
</dbReference>
<organism evidence="6 7">
    <name type="scientific">Phytophthora megakarya</name>
    <dbReference type="NCBI Taxonomy" id="4795"/>
    <lineage>
        <taxon>Eukaryota</taxon>
        <taxon>Sar</taxon>
        <taxon>Stramenopiles</taxon>
        <taxon>Oomycota</taxon>
        <taxon>Peronosporomycetes</taxon>
        <taxon>Peronosporales</taxon>
        <taxon>Peronosporaceae</taxon>
        <taxon>Phytophthora</taxon>
    </lineage>
</organism>
<dbReference type="AlphaFoldDB" id="A0A225WF97"/>
<dbReference type="GO" id="GO:0043657">
    <property type="term" value="C:host cell"/>
    <property type="evidence" value="ECO:0007669"/>
    <property type="project" value="UniProtKB-SubCell"/>
</dbReference>
<keyword evidence="4" id="KW-0732">Signal</keyword>
<dbReference type="GO" id="GO:0005576">
    <property type="term" value="C:extracellular region"/>
    <property type="evidence" value="ECO:0007669"/>
    <property type="project" value="UniProtKB-SubCell"/>
</dbReference>
<evidence type="ECO:0000256" key="2">
    <source>
        <dbReference type="ARBA" id="ARBA00004613"/>
    </source>
</evidence>
<proteinExistence type="predicted"/>
<evidence type="ECO:0000256" key="3">
    <source>
        <dbReference type="ARBA" id="ARBA00022525"/>
    </source>
</evidence>
<evidence type="ECO:0000313" key="7">
    <source>
        <dbReference type="Proteomes" id="UP000198211"/>
    </source>
</evidence>
<reference evidence="7" key="1">
    <citation type="submission" date="2017-03" db="EMBL/GenBank/DDBJ databases">
        <title>Phytopthora megakarya and P. palmivora, two closely related causual agents of cacao black pod achieved similar genome size and gene model numbers by different mechanisms.</title>
        <authorList>
            <person name="Ali S."/>
            <person name="Shao J."/>
            <person name="Larry D.J."/>
            <person name="Kronmiller B."/>
            <person name="Shen D."/>
            <person name="Strem M.D."/>
            <person name="Melnick R.L."/>
            <person name="Guiltinan M.J."/>
            <person name="Tyler B.M."/>
            <person name="Meinhardt L.W."/>
            <person name="Bailey B.A."/>
        </authorList>
    </citation>
    <scope>NUCLEOTIDE SEQUENCE [LARGE SCALE GENOMIC DNA]</scope>
    <source>
        <strain evidence="7">zdho120</strain>
    </source>
</reference>
<evidence type="ECO:0000313" key="6">
    <source>
        <dbReference type="EMBL" id="OWZ16391.1"/>
    </source>
</evidence>
<evidence type="ECO:0000256" key="1">
    <source>
        <dbReference type="ARBA" id="ARBA00004340"/>
    </source>
</evidence>
<feature type="chain" id="PRO_5013098781" evidence="4">
    <location>
        <begin position="20"/>
        <end position="59"/>
    </location>
</feature>
<feature type="signal peptide" evidence="4">
    <location>
        <begin position="1"/>
        <end position="19"/>
    </location>
</feature>
<comment type="caution">
    <text evidence="6">The sequence shown here is derived from an EMBL/GenBank/DDBJ whole genome shotgun (WGS) entry which is preliminary data.</text>
</comment>
<name>A0A225WF97_9STRA</name>
<comment type="subcellular location">
    <subcellularLocation>
        <location evidence="1">Host cell</location>
    </subcellularLocation>
    <subcellularLocation>
        <location evidence="2">Secreted</location>
    </subcellularLocation>
</comment>
<keyword evidence="7" id="KW-1185">Reference proteome</keyword>
<protein>
    <submittedName>
        <fullName evidence="6">Crinkler (CRN)</fullName>
    </submittedName>
</protein>
<feature type="domain" description="Crinkler effector protein N-terminal" evidence="5">
    <location>
        <begin position="4"/>
        <end position="56"/>
    </location>
</feature>
<dbReference type="InterPro" id="IPR045379">
    <property type="entry name" value="Crinkler_N"/>
</dbReference>
<keyword evidence="3" id="KW-0964">Secreted</keyword>
<evidence type="ECO:0000259" key="5">
    <source>
        <dbReference type="Pfam" id="PF20147"/>
    </source>
</evidence>
<gene>
    <name evidence="6" type="ORF">PHMEG_0009819</name>
</gene>
<sequence length="59" mass="6439">MVKLELLCALVGAQGSVFSVTIYADMSVGTLKEAIKKANSNDLKHVDARKLQLFLTNDE</sequence>
<dbReference type="EMBL" id="NBNE01000941">
    <property type="protein sequence ID" value="OWZ16391.1"/>
    <property type="molecule type" value="Genomic_DNA"/>
</dbReference>
<accession>A0A225WF97</accession>